<dbReference type="InParanoid" id="A0A0D0BJE2"/>
<accession>A0A0D0BJE2</accession>
<reference evidence="2" key="2">
    <citation type="submission" date="2015-01" db="EMBL/GenBank/DDBJ databases">
        <title>Evolutionary Origins and Diversification of the Mycorrhizal Mutualists.</title>
        <authorList>
            <consortium name="DOE Joint Genome Institute"/>
            <consortium name="Mycorrhizal Genomics Consortium"/>
            <person name="Kohler A."/>
            <person name="Kuo A."/>
            <person name="Nagy L.G."/>
            <person name="Floudas D."/>
            <person name="Copeland A."/>
            <person name="Barry K.W."/>
            <person name="Cichocki N."/>
            <person name="Veneault-Fourrey C."/>
            <person name="LaButti K."/>
            <person name="Lindquist E.A."/>
            <person name="Lipzen A."/>
            <person name="Lundell T."/>
            <person name="Morin E."/>
            <person name="Murat C."/>
            <person name="Riley R."/>
            <person name="Ohm R."/>
            <person name="Sun H."/>
            <person name="Tunlid A."/>
            <person name="Henrissat B."/>
            <person name="Grigoriev I.V."/>
            <person name="Hibbett D.S."/>
            <person name="Martin F."/>
        </authorList>
    </citation>
    <scope>NUCLEOTIDE SEQUENCE [LARGE SCALE GENOMIC DNA]</scope>
    <source>
        <strain evidence="2">Ve08.2h10</strain>
    </source>
</reference>
<dbReference type="AlphaFoldDB" id="A0A0D0BJE2"/>
<evidence type="ECO:0000313" key="2">
    <source>
        <dbReference type="Proteomes" id="UP000054538"/>
    </source>
</evidence>
<organism evidence="1 2">
    <name type="scientific">Paxillus rubicundulus Ve08.2h10</name>
    <dbReference type="NCBI Taxonomy" id="930991"/>
    <lineage>
        <taxon>Eukaryota</taxon>
        <taxon>Fungi</taxon>
        <taxon>Dikarya</taxon>
        <taxon>Basidiomycota</taxon>
        <taxon>Agaricomycotina</taxon>
        <taxon>Agaricomycetes</taxon>
        <taxon>Agaricomycetidae</taxon>
        <taxon>Boletales</taxon>
        <taxon>Paxilineae</taxon>
        <taxon>Paxillaceae</taxon>
        <taxon>Paxillus</taxon>
    </lineage>
</organism>
<dbReference type="EMBL" id="KN831683">
    <property type="protein sequence ID" value="KIK71772.1"/>
    <property type="molecule type" value="Genomic_DNA"/>
</dbReference>
<reference evidence="1 2" key="1">
    <citation type="submission" date="2014-04" db="EMBL/GenBank/DDBJ databases">
        <authorList>
            <consortium name="DOE Joint Genome Institute"/>
            <person name="Kuo A."/>
            <person name="Kohler A."/>
            <person name="Jargeat P."/>
            <person name="Nagy L.G."/>
            <person name="Floudas D."/>
            <person name="Copeland A."/>
            <person name="Barry K.W."/>
            <person name="Cichocki N."/>
            <person name="Veneault-Fourrey C."/>
            <person name="LaButti K."/>
            <person name="Lindquist E.A."/>
            <person name="Lipzen A."/>
            <person name="Lundell T."/>
            <person name="Morin E."/>
            <person name="Murat C."/>
            <person name="Sun H."/>
            <person name="Tunlid A."/>
            <person name="Henrissat B."/>
            <person name="Grigoriev I.V."/>
            <person name="Hibbett D.S."/>
            <person name="Martin F."/>
            <person name="Nordberg H.P."/>
            <person name="Cantor M.N."/>
            <person name="Hua S.X."/>
        </authorList>
    </citation>
    <scope>NUCLEOTIDE SEQUENCE [LARGE SCALE GENOMIC DNA]</scope>
    <source>
        <strain evidence="1 2">Ve08.2h10</strain>
    </source>
</reference>
<gene>
    <name evidence="1" type="ORF">PAXRUDRAFT_22854</name>
</gene>
<keyword evidence="2" id="KW-1185">Reference proteome</keyword>
<protein>
    <submittedName>
        <fullName evidence="1">Uncharacterized protein</fullName>
    </submittedName>
</protein>
<dbReference type="Proteomes" id="UP000054538">
    <property type="component" value="Unassembled WGS sequence"/>
</dbReference>
<proteinExistence type="predicted"/>
<evidence type="ECO:0000313" key="1">
    <source>
        <dbReference type="EMBL" id="KIK71772.1"/>
    </source>
</evidence>
<sequence length="69" mass="7802">MEYLWDEFDPAVDVDDEDDKVSGHKGEKAKIEKDSLGALILPPYSSLKLPRQKDAIQQIMHEAYGKPSN</sequence>
<dbReference type="HOGENOM" id="CLU_3014860_0_0_1"/>
<name>A0A0D0BJE2_9AGAM</name>